<feature type="coiled-coil region" evidence="1">
    <location>
        <begin position="21"/>
        <end position="62"/>
    </location>
</feature>
<evidence type="ECO:0000313" key="2">
    <source>
        <dbReference type="Proteomes" id="UP000887540"/>
    </source>
</evidence>
<protein>
    <submittedName>
        <fullName evidence="3">Uncharacterized protein</fullName>
    </submittedName>
</protein>
<reference evidence="3" key="1">
    <citation type="submission" date="2022-11" db="UniProtKB">
        <authorList>
            <consortium name="WormBaseParasite"/>
        </authorList>
    </citation>
    <scope>IDENTIFICATION</scope>
</reference>
<evidence type="ECO:0000256" key="1">
    <source>
        <dbReference type="SAM" id="Coils"/>
    </source>
</evidence>
<proteinExistence type="predicted"/>
<keyword evidence="2" id="KW-1185">Reference proteome</keyword>
<accession>A0A914ENI8</accession>
<keyword evidence="1" id="KW-0175">Coiled coil</keyword>
<dbReference type="WBParaSite" id="ACRNAN_scaffold983.g18412.t1">
    <property type="protein sequence ID" value="ACRNAN_scaffold983.g18412.t1"/>
    <property type="gene ID" value="ACRNAN_scaffold983.g18412"/>
</dbReference>
<dbReference type="Proteomes" id="UP000887540">
    <property type="component" value="Unplaced"/>
</dbReference>
<organism evidence="2 3">
    <name type="scientific">Acrobeloides nanus</name>
    <dbReference type="NCBI Taxonomy" id="290746"/>
    <lineage>
        <taxon>Eukaryota</taxon>
        <taxon>Metazoa</taxon>
        <taxon>Ecdysozoa</taxon>
        <taxon>Nematoda</taxon>
        <taxon>Chromadorea</taxon>
        <taxon>Rhabditida</taxon>
        <taxon>Tylenchina</taxon>
        <taxon>Cephalobomorpha</taxon>
        <taxon>Cephaloboidea</taxon>
        <taxon>Cephalobidae</taxon>
        <taxon>Acrobeloides</taxon>
    </lineage>
</organism>
<dbReference type="AlphaFoldDB" id="A0A914ENI8"/>
<sequence>MNLPKNNPTKIDEYFINQILIKQKQHEIVNIIEENKMYKQTIEKNNFKIQEMERYIDELEQTNQSLLK</sequence>
<name>A0A914ENI8_9BILA</name>
<evidence type="ECO:0000313" key="3">
    <source>
        <dbReference type="WBParaSite" id="ACRNAN_scaffold983.g18412.t1"/>
    </source>
</evidence>